<feature type="transmembrane region" description="Helical" evidence="6">
    <location>
        <begin position="456"/>
        <end position="478"/>
    </location>
</feature>
<evidence type="ECO:0000256" key="4">
    <source>
        <dbReference type="ARBA" id="ARBA00022989"/>
    </source>
</evidence>
<feature type="transmembrane region" description="Helical" evidence="6">
    <location>
        <begin position="300"/>
        <end position="321"/>
    </location>
</feature>
<evidence type="ECO:0000256" key="5">
    <source>
        <dbReference type="ARBA" id="ARBA00023136"/>
    </source>
</evidence>
<feature type="transmembrane region" description="Helical" evidence="6">
    <location>
        <begin position="118"/>
        <end position="136"/>
    </location>
</feature>
<gene>
    <name evidence="7" type="ORF">EQP59_07000</name>
</gene>
<proteinExistence type="predicted"/>
<comment type="subcellular location">
    <subcellularLocation>
        <location evidence="1">Cell membrane</location>
        <topology evidence="1">Multi-pass membrane protein</topology>
    </subcellularLocation>
</comment>
<evidence type="ECO:0000256" key="1">
    <source>
        <dbReference type="ARBA" id="ARBA00004651"/>
    </source>
</evidence>
<evidence type="ECO:0000256" key="6">
    <source>
        <dbReference type="SAM" id="Phobius"/>
    </source>
</evidence>
<dbReference type="AlphaFoldDB" id="A0A410JSJ1"/>
<feature type="transmembrane region" description="Helical" evidence="6">
    <location>
        <begin position="173"/>
        <end position="192"/>
    </location>
</feature>
<dbReference type="GO" id="GO:0005886">
    <property type="term" value="C:plasma membrane"/>
    <property type="evidence" value="ECO:0007669"/>
    <property type="project" value="UniProtKB-SubCell"/>
</dbReference>
<feature type="transmembrane region" description="Helical" evidence="6">
    <location>
        <begin position="12"/>
        <end position="30"/>
    </location>
</feature>
<dbReference type="OrthoDB" id="88014at2"/>
<evidence type="ECO:0000256" key="3">
    <source>
        <dbReference type="ARBA" id="ARBA00022692"/>
    </source>
</evidence>
<dbReference type="Proteomes" id="UP000287701">
    <property type="component" value="Chromosome"/>
</dbReference>
<feature type="transmembrane region" description="Helical" evidence="6">
    <location>
        <begin position="42"/>
        <end position="66"/>
    </location>
</feature>
<keyword evidence="3 6" id="KW-0812">Transmembrane</keyword>
<feature type="transmembrane region" description="Helical" evidence="6">
    <location>
        <begin position="78"/>
        <end position="98"/>
    </location>
</feature>
<feature type="transmembrane region" description="Helical" evidence="6">
    <location>
        <begin position="213"/>
        <end position="233"/>
    </location>
</feature>
<sequence length="489" mass="55720">MGIVARQSIKYSLIGYLGFALGTLAVIFLFPNDLEFYGRLRYILSTAEMFLPFVVLGISFSNVKFFYEAQKVGKHQNFLWLSLLSIIFSFSIFSALFFSANWLFPSIKESSAWNLKTLILPLILILALNAILNKYISNFKRIAIPNIFENLFPKIANIGAFSLFFYLGFGEKVAYTFFLGMFAISLLCYIFYAHKLEKLRPDFSLNYLKNNQLWRKVINYSLYGFLGNIGHYIALRVDNFMIGELIGFESNGVYSIILAILSFMMIPQMGINNISAPIINQYLEETNYIKLNQFYQESAFQLFFQGLIIFACIVLGFPYLSSLIKNGDKLLESFPILCILGTSMLFDLATGFNGHIISLSKYYRINIVIMLFLATLTISLNLTFIKGFNLGLFGVALSTAISLTTFNITKIYFNWAKFGVFPLSKKMLSTLALIGTALFIALLLPDSKTTWLNLIYKPLTLITLTFIGNQIFGIFPLIEYLKKLRKKKL</sequence>
<dbReference type="EMBL" id="CP035107">
    <property type="protein sequence ID" value="QAR31096.1"/>
    <property type="molecule type" value="Genomic_DNA"/>
</dbReference>
<feature type="transmembrane region" description="Helical" evidence="6">
    <location>
        <begin position="333"/>
        <end position="353"/>
    </location>
</feature>
<feature type="transmembrane region" description="Helical" evidence="6">
    <location>
        <begin position="148"/>
        <end position="167"/>
    </location>
</feature>
<evidence type="ECO:0000313" key="8">
    <source>
        <dbReference type="Proteomes" id="UP000287701"/>
    </source>
</evidence>
<dbReference type="InterPro" id="IPR050833">
    <property type="entry name" value="Poly_Biosynth_Transport"/>
</dbReference>
<evidence type="ECO:0000256" key="2">
    <source>
        <dbReference type="ARBA" id="ARBA00022475"/>
    </source>
</evidence>
<accession>A0A410JSJ1</accession>
<dbReference type="RefSeq" id="WP_128501544.1">
    <property type="nucleotide sequence ID" value="NZ_CP035107.1"/>
</dbReference>
<organism evidence="7 8">
    <name type="scientific">Ornithobacterium rhinotracheale</name>
    <dbReference type="NCBI Taxonomy" id="28251"/>
    <lineage>
        <taxon>Bacteria</taxon>
        <taxon>Pseudomonadati</taxon>
        <taxon>Bacteroidota</taxon>
        <taxon>Flavobacteriia</taxon>
        <taxon>Flavobacteriales</taxon>
        <taxon>Weeksellaceae</taxon>
        <taxon>Ornithobacterium</taxon>
    </lineage>
</organism>
<dbReference type="PANTHER" id="PTHR30250:SF11">
    <property type="entry name" value="O-ANTIGEN TRANSPORTER-RELATED"/>
    <property type="match status" value="1"/>
</dbReference>
<feature type="transmembrane region" description="Helical" evidence="6">
    <location>
        <begin position="427"/>
        <end position="444"/>
    </location>
</feature>
<keyword evidence="4 6" id="KW-1133">Transmembrane helix</keyword>
<protein>
    <submittedName>
        <fullName evidence="7">Polysaccharide biosynthesis protein</fullName>
    </submittedName>
</protein>
<dbReference type="PANTHER" id="PTHR30250">
    <property type="entry name" value="PST FAMILY PREDICTED COLANIC ACID TRANSPORTER"/>
    <property type="match status" value="1"/>
</dbReference>
<name>A0A410JSJ1_ORNRH</name>
<evidence type="ECO:0000313" key="7">
    <source>
        <dbReference type="EMBL" id="QAR31096.1"/>
    </source>
</evidence>
<keyword evidence="5 6" id="KW-0472">Membrane</keyword>
<feature type="transmembrane region" description="Helical" evidence="6">
    <location>
        <begin position="253"/>
        <end position="279"/>
    </location>
</feature>
<feature type="transmembrane region" description="Helical" evidence="6">
    <location>
        <begin position="365"/>
        <end position="385"/>
    </location>
</feature>
<reference evidence="7 8" key="1">
    <citation type="submission" date="2019-01" db="EMBL/GenBank/DDBJ databases">
        <title>Whole Genome of Ornithobacterium rhinotracheale FARPER-174b.</title>
        <authorList>
            <person name="Tataje-Lavanda L.A."/>
            <person name="Montalvan A."/>
            <person name="Montesinos R."/>
            <person name="Zimic M."/>
            <person name="Fernandez-Sanchez M."/>
            <person name="Fernandez-Diaz M."/>
        </authorList>
    </citation>
    <scope>NUCLEOTIDE SEQUENCE [LARGE SCALE GENOMIC DNA]</scope>
    <source>
        <strain evidence="7 8">FARPER-174b</strain>
    </source>
</reference>
<feature type="transmembrane region" description="Helical" evidence="6">
    <location>
        <begin position="391"/>
        <end position="415"/>
    </location>
</feature>
<keyword evidence="2" id="KW-1003">Cell membrane</keyword>